<accession>A0ABV0AL30</accession>
<dbReference type="Proteomes" id="UP001447516">
    <property type="component" value="Unassembled WGS sequence"/>
</dbReference>
<keyword evidence="3" id="KW-1185">Reference proteome</keyword>
<dbReference type="EMBL" id="JBDJAW010000003">
    <property type="protein sequence ID" value="MEN3534556.1"/>
    <property type="molecule type" value="Genomic_DNA"/>
</dbReference>
<feature type="region of interest" description="Disordered" evidence="1">
    <location>
        <begin position="120"/>
        <end position="178"/>
    </location>
</feature>
<name>A0ABV0AL30_9ACTN</name>
<gene>
    <name evidence="2" type="ORF">AAH991_05535</name>
</gene>
<comment type="caution">
    <text evidence="2">The sequence shown here is derived from an EMBL/GenBank/DDBJ whole genome shotgun (WGS) entry which is preliminary data.</text>
</comment>
<protein>
    <recommendedName>
        <fullName evidence="4">RAMA domain-containing protein</fullName>
    </recommendedName>
</protein>
<dbReference type="RefSeq" id="WP_346224639.1">
    <property type="nucleotide sequence ID" value="NZ_JBDJAW010000003.1"/>
</dbReference>
<reference evidence="2 3" key="1">
    <citation type="submission" date="2024-05" db="EMBL/GenBank/DDBJ databases">
        <title>Microbispora sp.ZYX-F-249.</title>
        <authorList>
            <person name="Xie H."/>
        </authorList>
    </citation>
    <scope>NUCLEOTIDE SEQUENCE [LARGE SCALE GENOMIC DNA]</scope>
    <source>
        <strain evidence="2 3">ZYX-F-249</strain>
    </source>
</reference>
<sequence length="300" mass="32716">MTEPARVLHARLHLLDRQVVRESDDRLLCKVDDLEMRPGDRPYVTAILSGPLALGPRLGGLPGWLMTETDQLFRREERPGPYRIEMSLVTEIGSAVRVAGHRQDLALERWLTRNVIGRIPGAAGTPEQDAPEGGAQDAPEGGAQDASEGGAKDASEGGAQGAFGSGARDAPEKALRVRERWEDRPDAMRLGGLLGRTVRGPSGEVAGNTVDVRLVQDGPLLAGVQQALRAAGLLIARRRAGRLFGYERGPGLWRPSLLGALVRRMHGEIRYAEWDQIESLDDEEVRLGVPWERLRSTADL</sequence>
<evidence type="ECO:0000313" key="2">
    <source>
        <dbReference type="EMBL" id="MEN3534556.1"/>
    </source>
</evidence>
<proteinExistence type="predicted"/>
<evidence type="ECO:0000313" key="3">
    <source>
        <dbReference type="Proteomes" id="UP001447516"/>
    </source>
</evidence>
<evidence type="ECO:0000256" key="1">
    <source>
        <dbReference type="SAM" id="MobiDB-lite"/>
    </source>
</evidence>
<evidence type="ECO:0008006" key="4">
    <source>
        <dbReference type="Google" id="ProtNLM"/>
    </source>
</evidence>
<organism evidence="2 3">
    <name type="scientific">Microbispora maris</name>
    <dbReference type="NCBI Taxonomy" id="3144104"/>
    <lineage>
        <taxon>Bacteria</taxon>
        <taxon>Bacillati</taxon>
        <taxon>Actinomycetota</taxon>
        <taxon>Actinomycetes</taxon>
        <taxon>Streptosporangiales</taxon>
        <taxon>Streptosporangiaceae</taxon>
        <taxon>Microbispora</taxon>
    </lineage>
</organism>
<feature type="compositionally biased region" description="Basic and acidic residues" evidence="1">
    <location>
        <begin position="169"/>
        <end position="178"/>
    </location>
</feature>